<keyword evidence="1" id="KW-0472">Membrane</keyword>
<protein>
    <submittedName>
        <fullName evidence="2">FxsA family protein</fullName>
    </submittedName>
</protein>
<dbReference type="EMBL" id="RBZN01000001">
    <property type="protein sequence ID" value="RKQ20208.1"/>
    <property type="molecule type" value="Genomic_DNA"/>
</dbReference>
<accession>A0A494ZBM4</accession>
<evidence type="ECO:0000313" key="2">
    <source>
        <dbReference type="EMBL" id="RKQ20208.1"/>
    </source>
</evidence>
<dbReference type="Pfam" id="PF04186">
    <property type="entry name" value="FxsA"/>
    <property type="match status" value="1"/>
</dbReference>
<evidence type="ECO:0000256" key="1">
    <source>
        <dbReference type="SAM" id="Phobius"/>
    </source>
</evidence>
<organism evidence="2 3">
    <name type="scientific">Ureibacillus endophyticus</name>
    <dbReference type="NCBI Taxonomy" id="1978490"/>
    <lineage>
        <taxon>Bacteria</taxon>
        <taxon>Bacillati</taxon>
        <taxon>Bacillota</taxon>
        <taxon>Bacilli</taxon>
        <taxon>Bacillales</taxon>
        <taxon>Caryophanaceae</taxon>
        <taxon>Ureibacillus</taxon>
    </lineage>
</organism>
<gene>
    <name evidence="2" type="ORF">D8M03_00440</name>
</gene>
<sequence length="129" mass="14359">MRKIFLGLIATMLIEIAIFILVGKTMGIFNTLLLIVLTSIVGIVVAKKQGIDSIQNMQSSLSNGIPPGPAMIDTFLIFLGGLLLAVPGFLTDIVGFLMVVPFTRKLFKPVIFNWLRRKFKNGQVYIYRQ</sequence>
<evidence type="ECO:0000313" key="3">
    <source>
        <dbReference type="Proteomes" id="UP000272238"/>
    </source>
</evidence>
<dbReference type="NCBIfam" id="NF008528">
    <property type="entry name" value="PRK11463.1-2"/>
    <property type="match status" value="1"/>
</dbReference>
<keyword evidence="3" id="KW-1185">Reference proteome</keyword>
<dbReference type="GO" id="GO:0016020">
    <property type="term" value="C:membrane"/>
    <property type="evidence" value="ECO:0007669"/>
    <property type="project" value="InterPro"/>
</dbReference>
<comment type="caution">
    <text evidence="2">The sequence shown here is derived from an EMBL/GenBank/DDBJ whole genome shotgun (WGS) entry which is preliminary data.</text>
</comment>
<reference evidence="2 3" key="1">
    <citation type="journal article" date="2016" name="Antonie Van Leeuwenhoek">
        <title>Lysinibacillus endophyticus sp. nov., an indole-3-acetic acid producing endophytic bacterium isolated from corn root (Zea mays cv. Xinken-5).</title>
        <authorList>
            <person name="Yu J."/>
            <person name="Guan X."/>
            <person name="Liu C."/>
            <person name="Xiang W."/>
            <person name="Yu Z."/>
            <person name="Liu X."/>
            <person name="Wang G."/>
        </authorList>
    </citation>
    <scope>NUCLEOTIDE SEQUENCE [LARGE SCALE GENOMIC DNA]</scope>
    <source>
        <strain evidence="2 3">DSM 100506</strain>
    </source>
</reference>
<feature type="transmembrane region" description="Helical" evidence="1">
    <location>
        <begin position="75"/>
        <end position="100"/>
    </location>
</feature>
<feature type="transmembrane region" description="Helical" evidence="1">
    <location>
        <begin position="28"/>
        <end position="46"/>
    </location>
</feature>
<dbReference type="Proteomes" id="UP000272238">
    <property type="component" value="Unassembled WGS sequence"/>
</dbReference>
<dbReference type="PANTHER" id="PTHR35335:SF1">
    <property type="entry name" value="UPF0716 PROTEIN FXSA"/>
    <property type="match status" value="1"/>
</dbReference>
<name>A0A494ZBM4_9BACL</name>
<keyword evidence="1" id="KW-0812">Transmembrane</keyword>
<dbReference type="AlphaFoldDB" id="A0A494ZBM4"/>
<feature type="transmembrane region" description="Helical" evidence="1">
    <location>
        <begin position="5"/>
        <end position="22"/>
    </location>
</feature>
<dbReference type="PANTHER" id="PTHR35335">
    <property type="entry name" value="UPF0716 PROTEIN FXSA"/>
    <property type="match status" value="1"/>
</dbReference>
<dbReference type="InterPro" id="IPR007313">
    <property type="entry name" value="FxsA"/>
</dbReference>
<dbReference type="OrthoDB" id="9792788at2"/>
<keyword evidence="1" id="KW-1133">Transmembrane helix</keyword>
<proteinExistence type="predicted"/>